<evidence type="ECO:0000256" key="6">
    <source>
        <dbReference type="ARBA" id="ARBA00022692"/>
    </source>
</evidence>
<dbReference type="InterPro" id="IPR036890">
    <property type="entry name" value="HATPase_C_sf"/>
</dbReference>
<evidence type="ECO:0000256" key="10">
    <source>
        <dbReference type="ARBA" id="ARBA00022989"/>
    </source>
</evidence>
<dbReference type="InterPro" id="IPR050428">
    <property type="entry name" value="TCS_sensor_his_kinase"/>
</dbReference>
<keyword evidence="8 16" id="KW-0418">Kinase</keyword>
<accession>A0A370ND81</accession>
<dbReference type="OrthoDB" id="8554694at2"/>
<reference evidence="17" key="1">
    <citation type="submission" date="2018-05" db="EMBL/GenBank/DDBJ databases">
        <authorList>
            <person name="Feng T."/>
        </authorList>
    </citation>
    <scope>NUCLEOTIDE SEQUENCE [LARGE SCALE GENOMIC DNA]</scope>
    <source>
        <strain evidence="17">S27</strain>
    </source>
</reference>
<dbReference type="EC" id="2.7.13.3" evidence="3"/>
<proteinExistence type="predicted"/>
<dbReference type="InterPro" id="IPR036097">
    <property type="entry name" value="HisK_dim/P_sf"/>
</dbReference>
<dbReference type="PROSITE" id="PS50885">
    <property type="entry name" value="HAMP"/>
    <property type="match status" value="1"/>
</dbReference>
<dbReference type="RefSeq" id="WP_115100320.1">
    <property type="nucleotide sequence ID" value="NZ_QHKS01000004.1"/>
</dbReference>
<dbReference type="Gene3D" id="3.30.565.10">
    <property type="entry name" value="Histidine kinase-like ATPase, C-terminal domain"/>
    <property type="match status" value="1"/>
</dbReference>
<dbReference type="Proteomes" id="UP000254875">
    <property type="component" value="Unassembled WGS sequence"/>
</dbReference>
<keyword evidence="17" id="KW-1185">Reference proteome</keyword>
<evidence type="ECO:0000256" key="8">
    <source>
        <dbReference type="ARBA" id="ARBA00022777"/>
    </source>
</evidence>
<gene>
    <name evidence="16" type="ORF">DLM46_07835</name>
</gene>
<dbReference type="PROSITE" id="PS50109">
    <property type="entry name" value="HIS_KIN"/>
    <property type="match status" value="1"/>
</dbReference>
<dbReference type="InterPro" id="IPR003660">
    <property type="entry name" value="HAMP_dom"/>
</dbReference>
<dbReference type="GO" id="GO:0000155">
    <property type="term" value="F:phosphorelay sensor kinase activity"/>
    <property type="evidence" value="ECO:0007669"/>
    <property type="project" value="InterPro"/>
</dbReference>
<dbReference type="SMART" id="SM00388">
    <property type="entry name" value="HisKA"/>
    <property type="match status" value="1"/>
</dbReference>
<dbReference type="GO" id="GO:0005524">
    <property type="term" value="F:ATP binding"/>
    <property type="evidence" value="ECO:0007669"/>
    <property type="project" value="UniProtKB-KW"/>
</dbReference>
<dbReference type="InterPro" id="IPR003661">
    <property type="entry name" value="HisK_dim/P_dom"/>
</dbReference>
<evidence type="ECO:0000259" key="15">
    <source>
        <dbReference type="PROSITE" id="PS50885"/>
    </source>
</evidence>
<comment type="catalytic activity">
    <reaction evidence="1">
        <text>ATP + protein L-histidine = ADP + protein N-phospho-L-histidine.</text>
        <dbReference type="EC" id="2.7.13.3"/>
    </reaction>
</comment>
<dbReference type="CDD" id="cd00075">
    <property type="entry name" value="HATPase"/>
    <property type="match status" value="1"/>
</dbReference>
<comment type="subcellular location">
    <subcellularLocation>
        <location evidence="2">Membrane</location>
        <topology evidence="2">Multi-pass membrane protein</topology>
    </subcellularLocation>
</comment>
<keyword evidence="7" id="KW-0547">Nucleotide-binding</keyword>
<comment type="caution">
    <text evidence="16">The sequence shown here is derived from an EMBL/GenBank/DDBJ whole genome shotgun (WGS) entry which is preliminary data.</text>
</comment>
<evidence type="ECO:0000256" key="7">
    <source>
        <dbReference type="ARBA" id="ARBA00022741"/>
    </source>
</evidence>
<evidence type="ECO:0000256" key="11">
    <source>
        <dbReference type="ARBA" id="ARBA00023012"/>
    </source>
</evidence>
<feature type="domain" description="Histidine kinase" evidence="14">
    <location>
        <begin position="228"/>
        <end position="441"/>
    </location>
</feature>
<dbReference type="PANTHER" id="PTHR45436:SF14">
    <property type="entry name" value="SENSOR PROTEIN QSEC"/>
    <property type="match status" value="1"/>
</dbReference>
<dbReference type="SUPFAM" id="SSF47384">
    <property type="entry name" value="Homodimeric domain of signal transducing histidine kinase"/>
    <property type="match status" value="1"/>
</dbReference>
<feature type="domain" description="HAMP" evidence="15">
    <location>
        <begin position="168"/>
        <end position="220"/>
    </location>
</feature>
<evidence type="ECO:0000259" key="14">
    <source>
        <dbReference type="PROSITE" id="PS50109"/>
    </source>
</evidence>
<keyword evidence="9" id="KW-0067">ATP-binding</keyword>
<dbReference type="SMART" id="SM00387">
    <property type="entry name" value="HATPase_c"/>
    <property type="match status" value="1"/>
</dbReference>
<keyword evidence="10 13" id="KW-1133">Transmembrane helix</keyword>
<protein>
    <recommendedName>
        <fullName evidence="3">histidine kinase</fullName>
        <ecNumber evidence="3">2.7.13.3</ecNumber>
    </recommendedName>
</protein>
<dbReference type="InterPro" id="IPR004358">
    <property type="entry name" value="Sig_transdc_His_kin-like_C"/>
</dbReference>
<dbReference type="AlphaFoldDB" id="A0A370ND81"/>
<keyword evidence="11" id="KW-0902">Two-component regulatory system</keyword>
<dbReference type="GO" id="GO:0005886">
    <property type="term" value="C:plasma membrane"/>
    <property type="evidence" value="ECO:0007669"/>
    <property type="project" value="TreeGrafter"/>
</dbReference>
<evidence type="ECO:0000256" key="2">
    <source>
        <dbReference type="ARBA" id="ARBA00004141"/>
    </source>
</evidence>
<dbReference type="InterPro" id="IPR005467">
    <property type="entry name" value="His_kinase_dom"/>
</dbReference>
<organism evidence="16 17">
    <name type="scientific">Paraburkholderia lacunae</name>
    <dbReference type="NCBI Taxonomy" id="2211104"/>
    <lineage>
        <taxon>Bacteria</taxon>
        <taxon>Pseudomonadati</taxon>
        <taxon>Pseudomonadota</taxon>
        <taxon>Betaproteobacteria</taxon>
        <taxon>Burkholderiales</taxon>
        <taxon>Burkholderiaceae</taxon>
        <taxon>Paraburkholderia</taxon>
    </lineage>
</organism>
<evidence type="ECO:0000313" key="17">
    <source>
        <dbReference type="Proteomes" id="UP000254875"/>
    </source>
</evidence>
<dbReference type="InterPro" id="IPR003594">
    <property type="entry name" value="HATPase_dom"/>
</dbReference>
<dbReference type="PANTHER" id="PTHR45436">
    <property type="entry name" value="SENSOR HISTIDINE KINASE YKOH"/>
    <property type="match status" value="1"/>
</dbReference>
<dbReference type="PRINTS" id="PR00344">
    <property type="entry name" value="BCTRLSENSOR"/>
</dbReference>
<feature type="transmembrane region" description="Helical" evidence="13">
    <location>
        <begin position="148"/>
        <end position="171"/>
    </location>
</feature>
<dbReference type="SUPFAM" id="SSF55874">
    <property type="entry name" value="ATPase domain of HSP90 chaperone/DNA topoisomerase II/histidine kinase"/>
    <property type="match status" value="1"/>
</dbReference>
<keyword evidence="4" id="KW-0597">Phosphoprotein</keyword>
<evidence type="ECO:0000256" key="4">
    <source>
        <dbReference type="ARBA" id="ARBA00022553"/>
    </source>
</evidence>
<dbReference type="Gene3D" id="1.10.287.130">
    <property type="match status" value="1"/>
</dbReference>
<dbReference type="CDD" id="cd00082">
    <property type="entry name" value="HisKA"/>
    <property type="match status" value="1"/>
</dbReference>
<sequence>MTSLRRRLLLWLLPATFLAGVLASAGTYWGSLDELNDLLNDQMRVIARQAQVDDDGKLSLAGRDGKKHVSKGDEADRVLLQVWRGQAIQFTTDPASPLPAPLHPGFADIIADGQTWHTFVSQSGDTLIRVAQARQARWEALAAIAVHLFWPVLSLLPLLALFLWFGIGYGLRPLRQIASGLARRNASNMERIDTAALPGEVKPLVEALNDLLLRLDRSFTMQKHFIADAAHELRTPIMGLSIQAQLLLRASSAAERESIQTQIQTGTTRLAHLAEQLLTLARLAPETEGASVSIVDLSALARSVVTDRARIAEANQIDLGLVSTETVTVEGSGDNLRILLNNLVDNAIRYAGPRASVDVVVRRNGETAVLEVSDNGPGIPEADRSRVWERFYRSSAHTASGSGLGLSIVKRIAEQHRATVSLDAGPDSKGLTVRLCFYLPPSQQ</sequence>
<dbReference type="Pfam" id="PF02518">
    <property type="entry name" value="HATPase_c"/>
    <property type="match status" value="1"/>
</dbReference>
<evidence type="ECO:0000256" key="3">
    <source>
        <dbReference type="ARBA" id="ARBA00012438"/>
    </source>
</evidence>
<keyword evidence="6 13" id="KW-0812">Transmembrane</keyword>
<evidence type="ECO:0000256" key="1">
    <source>
        <dbReference type="ARBA" id="ARBA00000085"/>
    </source>
</evidence>
<evidence type="ECO:0000256" key="5">
    <source>
        <dbReference type="ARBA" id="ARBA00022679"/>
    </source>
</evidence>
<keyword evidence="12 13" id="KW-0472">Membrane</keyword>
<name>A0A370ND81_9BURK</name>
<dbReference type="Pfam" id="PF00512">
    <property type="entry name" value="HisKA"/>
    <property type="match status" value="1"/>
</dbReference>
<keyword evidence="5" id="KW-0808">Transferase</keyword>
<evidence type="ECO:0000256" key="9">
    <source>
        <dbReference type="ARBA" id="ARBA00022840"/>
    </source>
</evidence>
<evidence type="ECO:0000313" key="16">
    <source>
        <dbReference type="EMBL" id="RDK03552.1"/>
    </source>
</evidence>
<dbReference type="EMBL" id="QHKS01000004">
    <property type="protein sequence ID" value="RDK03552.1"/>
    <property type="molecule type" value="Genomic_DNA"/>
</dbReference>
<evidence type="ECO:0000256" key="13">
    <source>
        <dbReference type="SAM" id="Phobius"/>
    </source>
</evidence>
<evidence type="ECO:0000256" key="12">
    <source>
        <dbReference type="ARBA" id="ARBA00023136"/>
    </source>
</evidence>